<name>A0A8S1MKW4_PARPR</name>
<gene>
    <name evidence="1" type="ORF">PPRIM_AZ9-3.1.T0620193</name>
</gene>
<reference evidence="1" key="1">
    <citation type="submission" date="2021-01" db="EMBL/GenBank/DDBJ databases">
        <authorList>
            <consortium name="Genoscope - CEA"/>
            <person name="William W."/>
        </authorList>
    </citation>
    <scope>NUCLEOTIDE SEQUENCE</scope>
</reference>
<dbReference type="OMA" id="IADERQM"/>
<accession>A0A8S1MKW4</accession>
<proteinExistence type="predicted"/>
<dbReference type="AlphaFoldDB" id="A0A8S1MKW4"/>
<evidence type="ECO:0000313" key="1">
    <source>
        <dbReference type="EMBL" id="CAD8079772.1"/>
    </source>
</evidence>
<organism evidence="1 2">
    <name type="scientific">Paramecium primaurelia</name>
    <dbReference type="NCBI Taxonomy" id="5886"/>
    <lineage>
        <taxon>Eukaryota</taxon>
        <taxon>Sar</taxon>
        <taxon>Alveolata</taxon>
        <taxon>Ciliophora</taxon>
        <taxon>Intramacronucleata</taxon>
        <taxon>Oligohymenophorea</taxon>
        <taxon>Peniculida</taxon>
        <taxon>Parameciidae</taxon>
        <taxon>Paramecium</taxon>
    </lineage>
</organism>
<dbReference type="Proteomes" id="UP000688137">
    <property type="component" value="Unassembled WGS sequence"/>
</dbReference>
<keyword evidence="2" id="KW-1185">Reference proteome</keyword>
<evidence type="ECO:0000313" key="2">
    <source>
        <dbReference type="Proteomes" id="UP000688137"/>
    </source>
</evidence>
<dbReference type="EMBL" id="CAJJDM010000063">
    <property type="protein sequence ID" value="CAD8079772.1"/>
    <property type="molecule type" value="Genomic_DNA"/>
</dbReference>
<comment type="caution">
    <text evidence="1">The sequence shown here is derived from an EMBL/GenBank/DDBJ whole genome shotgun (WGS) entry which is preliminary data.</text>
</comment>
<sequence length="218" mass="25398">MGNNLCYSKIEQESNLTQIICLYKLNECNIYLTIGKIENESVDCLVQEEDQFKKFPVQYKQETNDKDCTFIKSTNKNSKSYIFVLLKNQLNGNGQNHNDGEKQKLYEIIQDALKIADESLMKSIAFPVFLIKDYTTSATIMLMAIKIFIVEQICQRLTKIYIILNSVEQVSSFRWVFQQVFDIRKSQNTYESSINQDWELKTTQLLNQNIQIVKSSIP</sequence>
<protein>
    <submittedName>
        <fullName evidence="1">Uncharacterized protein</fullName>
    </submittedName>
</protein>